<keyword evidence="4" id="KW-1185">Reference proteome</keyword>
<proteinExistence type="predicted"/>
<dbReference type="InterPro" id="IPR008269">
    <property type="entry name" value="Lon_proteolytic"/>
</dbReference>
<comment type="caution">
    <text evidence="3">The sequence shown here is derived from an EMBL/GenBank/DDBJ whole genome shotgun (WGS) entry which is preliminary data.</text>
</comment>
<keyword evidence="1" id="KW-0812">Transmembrane</keyword>
<dbReference type="Proteomes" id="UP000467840">
    <property type="component" value="Chromosome 15"/>
</dbReference>
<dbReference type="GO" id="GO:0030163">
    <property type="term" value="P:protein catabolic process"/>
    <property type="evidence" value="ECO:0007669"/>
    <property type="project" value="InterPro"/>
</dbReference>
<dbReference type="GO" id="GO:0004176">
    <property type="term" value="F:ATP-dependent peptidase activity"/>
    <property type="evidence" value="ECO:0007669"/>
    <property type="project" value="InterPro"/>
</dbReference>
<feature type="transmembrane region" description="Helical" evidence="1">
    <location>
        <begin position="25"/>
        <end position="45"/>
    </location>
</feature>
<dbReference type="AlphaFoldDB" id="A0A6A6MVG1"/>
<evidence type="ECO:0000256" key="1">
    <source>
        <dbReference type="SAM" id="Phobius"/>
    </source>
</evidence>
<feature type="domain" description="Lon proteolytic" evidence="2">
    <location>
        <begin position="42"/>
        <end position="90"/>
    </location>
</feature>
<dbReference type="SUPFAM" id="SSF54211">
    <property type="entry name" value="Ribosomal protein S5 domain 2-like"/>
    <property type="match status" value="1"/>
</dbReference>
<dbReference type="EMBL" id="JAAGAX010000005">
    <property type="protein sequence ID" value="KAF2316286.1"/>
    <property type="molecule type" value="Genomic_DNA"/>
</dbReference>
<dbReference type="GO" id="GO:0004252">
    <property type="term" value="F:serine-type endopeptidase activity"/>
    <property type="evidence" value="ECO:0007669"/>
    <property type="project" value="InterPro"/>
</dbReference>
<gene>
    <name evidence="3" type="ORF">GH714_041627</name>
</gene>
<keyword evidence="1" id="KW-0472">Membrane</keyword>
<accession>A0A6A6MVG1</accession>
<dbReference type="PANTHER" id="PTHR10046">
    <property type="entry name" value="ATP DEPENDENT LON PROTEASE FAMILY MEMBER"/>
    <property type="match status" value="1"/>
</dbReference>
<evidence type="ECO:0000259" key="2">
    <source>
        <dbReference type="Pfam" id="PF05362"/>
    </source>
</evidence>
<protein>
    <recommendedName>
        <fullName evidence="2">Lon proteolytic domain-containing protein</fullName>
    </recommendedName>
</protein>
<dbReference type="InterPro" id="IPR020568">
    <property type="entry name" value="Ribosomal_Su5_D2-typ_SF"/>
</dbReference>
<sequence>MTGEMILRGLVLLVGGIKDKCMPELMALTVVLVIMWPVTIVILAAHRYRIRRVILPERNLKDLVEVPSAVLGNLEILLANKMEDVLEQAFEGGCQWRQHSKLR</sequence>
<dbReference type="Gene3D" id="3.30.230.10">
    <property type="match status" value="1"/>
</dbReference>
<dbReference type="GO" id="GO:0005524">
    <property type="term" value="F:ATP binding"/>
    <property type="evidence" value="ECO:0007669"/>
    <property type="project" value="InterPro"/>
</dbReference>
<dbReference type="GO" id="GO:0006508">
    <property type="term" value="P:proteolysis"/>
    <property type="evidence" value="ECO:0007669"/>
    <property type="project" value="InterPro"/>
</dbReference>
<dbReference type="InterPro" id="IPR027065">
    <property type="entry name" value="Lon_Prtase"/>
</dbReference>
<keyword evidence="1" id="KW-1133">Transmembrane helix</keyword>
<evidence type="ECO:0000313" key="4">
    <source>
        <dbReference type="Proteomes" id="UP000467840"/>
    </source>
</evidence>
<evidence type="ECO:0000313" key="3">
    <source>
        <dbReference type="EMBL" id="KAF2316286.1"/>
    </source>
</evidence>
<dbReference type="Pfam" id="PF05362">
    <property type="entry name" value="Lon_C"/>
    <property type="match status" value="1"/>
</dbReference>
<dbReference type="InterPro" id="IPR014721">
    <property type="entry name" value="Ribsml_uS5_D2-typ_fold_subgr"/>
</dbReference>
<reference evidence="3 4" key="1">
    <citation type="journal article" date="2020" name="Mol. Plant">
        <title>The Chromosome-Based Rubber Tree Genome Provides New Insights into Spurge Genome Evolution and Rubber Biosynthesis.</title>
        <authorList>
            <person name="Liu J."/>
            <person name="Shi C."/>
            <person name="Shi C.C."/>
            <person name="Li W."/>
            <person name="Zhang Q.J."/>
            <person name="Zhang Y."/>
            <person name="Li K."/>
            <person name="Lu H.F."/>
            <person name="Shi C."/>
            <person name="Zhu S.T."/>
            <person name="Xiao Z.Y."/>
            <person name="Nan H."/>
            <person name="Yue Y."/>
            <person name="Zhu X.G."/>
            <person name="Wu Y."/>
            <person name="Hong X.N."/>
            <person name="Fan G.Y."/>
            <person name="Tong Y."/>
            <person name="Zhang D."/>
            <person name="Mao C.L."/>
            <person name="Liu Y.L."/>
            <person name="Hao S.J."/>
            <person name="Liu W.Q."/>
            <person name="Lv M.Q."/>
            <person name="Zhang H.B."/>
            <person name="Liu Y."/>
            <person name="Hu-Tang G.R."/>
            <person name="Wang J.P."/>
            <person name="Wang J.H."/>
            <person name="Sun Y.H."/>
            <person name="Ni S.B."/>
            <person name="Chen W.B."/>
            <person name="Zhang X.C."/>
            <person name="Jiao Y.N."/>
            <person name="Eichler E.E."/>
            <person name="Li G.H."/>
            <person name="Liu X."/>
            <person name="Gao L.Z."/>
        </authorList>
    </citation>
    <scope>NUCLEOTIDE SEQUENCE [LARGE SCALE GENOMIC DNA]</scope>
    <source>
        <strain evidence="4">cv. GT1</strain>
        <tissue evidence="3">Leaf</tissue>
    </source>
</reference>
<organism evidence="3 4">
    <name type="scientific">Hevea brasiliensis</name>
    <name type="common">Para rubber tree</name>
    <name type="synonym">Siphonia brasiliensis</name>
    <dbReference type="NCBI Taxonomy" id="3981"/>
    <lineage>
        <taxon>Eukaryota</taxon>
        <taxon>Viridiplantae</taxon>
        <taxon>Streptophyta</taxon>
        <taxon>Embryophyta</taxon>
        <taxon>Tracheophyta</taxon>
        <taxon>Spermatophyta</taxon>
        <taxon>Magnoliopsida</taxon>
        <taxon>eudicotyledons</taxon>
        <taxon>Gunneridae</taxon>
        <taxon>Pentapetalae</taxon>
        <taxon>rosids</taxon>
        <taxon>fabids</taxon>
        <taxon>Malpighiales</taxon>
        <taxon>Euphorbiaceae</taxon>
        <taxon>Crotonoideae</taxon>
        <taxon>Micrandreae</taxon>
        <taxon>Hevea</taxon>
    </lineage>
</organism>
<name>A0A6A6MVG1_HEVBR</name>